<evidence type="ECO:0000256" key="2">
    <source>
        <dbReference type="ARBA" id="ARBA00022473"/>
    </source>
</evidence>
<keyword evidence="3 5" id="KW-0221">Differentiation</keyword>
<evidence type="ECO:0000256" key="4">
    <source>
        <dbReference type="ARBA" id="ARBA00023089"/>
    </source>
</evidence>
<keyword evidence="9" id="KW-1185">Reference proteome</keyword>
<dbReference type="PANTHER" id="PTHR31791:SF37">
    <property type="entry name" value="A_TM021B04.7 PROTEIN"/>
    <property type="match status" value="1"/>
</dbReference>
<reference evidence="8 9" key="1">
    <citation type="journal article" date="2023" name="Plants (Basel)">
        <title>Bridging the Gap: Combining Genomics and Transcriptomics Approaches to Understand Stylosanthes scabra, an Orphan Legume from the Brazilian Caatinga.</title>
        <authorList>
            <person name="Ferreira-Neto J.R.C."/>
            <person name="da Silva M.D."/>
            <person name="Binneck E."/>
            <person name="de Melo N.F."/>
            <person name="da Silva R.H."/>
            <person name="de Melo A.L.T.M."/>
            <person name="Pandolfi V."/>
            <person name="Bustamante F.O."/>
            <person name="Brasileiro-Vidal A.C."/>
            <person name="Benko-Iseppon A.M."/>
        </authorList>
    </citation>
    <scope>NUCLEOTIDE SEQUENCE [LARGE SCALE GENOMIC DNA]</scope>
    <source>
        <tissue evidence="8">Leaves</tissue>
    </source>
</reference>
<evidence type="ECO:0000313" key="9">
    <source>
        <dbReference type="Proteomes" id="UP001341840"/>
    </source>
</evidence>
<organism evidence="8 9">
    <name type="scientific">Stylosanthes scabra</name>
    <dbReference type="NCBI Taxonomy" id="79078"/>
    <lineage>
        <taxon>Eukaryota</taxon>
        <taxon>Viridiplantae</taxon>
        <taxon>Streptophyta</taxon>
        <taxon>Embryophyta</taxon>
        <taxon>Tracheophyta</taxon>
        <taxon>Spermatophyta</taxon>
        <taxon>Magnoliopsida</taxon>
        <taxon>eudicotyledons</taxon>
        <taxon>Gunneridae</taxon>
        <taxon>Pentapetalae</taxon>
        <taxon>rosids</taxon>
        <taxon>fabids</taxon>
        <taxon>Fabales</taxon>
        <taxon>Fabaceae</taxon>
        <taxon>Papilionoideae</taxon>
        <taxon>50 kb inversion clade</taxon>
        <taxon>dalbergioids sensu lato</taxon>
        <taxon>Dalbergieae</taxon>
        <taxon>Pterocarpus clade</taxon>
        <taxon>Stylosanthes</taxon>
    </lineage>
</organism>
<evidence type="ECO:0000256" key="5">
    <source>
        <dbReference type="RuleBase" id="RU364012"/>
    </source>
</evidence>
<dbReference type="InterPro" id="IPR012474">
    <property type="entry name" value="Frigida"/>
</dbReference>
<name>A0ABU6X988_9FABA</name>
<comment type="similarity">
    <text evidence="1 5">Belongs to the Frigida family.</text>
</comment>
<keyword evidence="2 5" id="KW-0217">Developmental protein</keyword>
<evidence type="ECO:0000256" key="3">
    <source>
        <dbReference type="ARBA" id="ARBA00022782"/>
    </source>
</evidence>
<keyword evidence="6" id="KW-0175">Coiled coil</keyword>
<evidence type="ECO:0000256" key="1">
    <source>
        <dbReference type="ARBA" id="ARBA00008956"/>
    </source>
</evidence>
<evidence type="ECO:0000313" key="8">
    <source>
        <dbReference type="EMBL" id="MED6194114.1"/>
    </source>
</evidence>
<feature type="region of interest" description="Disordered" evidence="7">
    <location>
        <begin position="65"/>
        <end position="86"/>
    </location>
</feature>
<dbReference type="Pfam" id="PF07899">
    <property type="entry name" value="Frigida"/>
    <property type="match status" value="1"/>
</dbReference>
<dbReference type="PANTHER" id="PTHR31791">
    <property type="entry name" value="FRIGIDA-LIKE PROTEIN 3-RELATED"/>
    <property type="match status" value="1"/>
</dbReference>
<comment type="caution">
    <text evidence="8">The sequence shown here is derived from an EMBL/GenBank/DDBJ whole genome shotgun (WGS) entry which is preliminary data.</text>
</comment>
<sequence>MSGVKNDNYSAWKRMMERKKRRELEKETTLGAVVHNSIFKDSDNNHNILDTDDCLISPTSKQVAGVKRGGSQNSLQQAKKLKESEEISSDRYSEECQMKREAAKQKLHLLEKDIEEMLKMLENKKKQFDSIQGLLSSYSLSVEVKKGEYEGLQRGIEARIKELESKEKQFAARIEDIELKERQIEERLKKLNSKEEQFEVHLEEVESIRKKYESKLNELLLKEKQVEAQWKELEANTMQHEALFVRSFKQKKQQVANYTDNHSSTDGGSFPLFSSDPKDADILDILRSSSDPAKVILDIMKDSIDSNCKKGDQAMAIDDSHIFLLEHLMKISPHIKSHVREEAMELVLHMKANMRLSTDNSLVVLSFLMILSIYKLVSSFNEDEVLKLFEIVAHHKPAIELFRMLGFADKISDFVQNLIKNEQYIEAVGFIYAYDLPETNRAADLLQEHASKAKLCEMSCKEPMSNKSSKIRAAIHEITSLKTVVQCIPENQQCEQVVKEIQDRIVEAGKV</sequence>
<dbReference type="EMBL" id="JASCZI010211542">
    <property type="protein sequence ID" value="MED6194114.1"/>
    <property type="molecule type" value="Genomic_DNA"/>
</dbReference>
<dbReference type="Proteomes" id="UP001341840">
    <property type="component" value="Unassembled WGS sequence"/>
</dbReference>
<protein>
    <recommendedName>
        <fullName evidence="5">FRIGIDA-like protein</fullName>
    </recommendedName>
</protein>
<feature type="coiled-coil region" evidence="6">
    <location>
        <begin position="160"/>
        <end position="236"/>
    </location>
</feature>
<proteinExistence type="inferred from homology"/>
<accession>A0ABU6X988</accession>
<evidence type="ECO:0000256" key="6">
    <source>
        <dbReference type="SAM" id="Coils"/>
    </source>
</evidence>
<keyword evidence="4 5" id="KW-0287">Flowering</keyword>
<gene>
    <name evidence="8" type="ORF">PIB30_025499</name>
</gene>
<evidence type="ECO:0000256" key="7">
    <source>
        <dbReference type="SAM" id="MobiDB-lite"/>
    </source>
</evidence>